<feature type="signal peptide" evidence="1">
    <location>
        <begin position="1"/>
        <end position="29"/>
    </location>
</feature>
<name>A0A8J3FEC3_9ACTN</name>
<accession>A0A8J3FEC3</accession>
<gene>
    <name evidence="2" type="ORF">GCM10010124_05990</name>
</gene>
<keyword evidence="1" id="KW-0732">Signal</keyword>
<dbReference type="PANTHER" id="PTHR38847">
    <property type="match status" value="1"/>
</dbReference>
<keyword evidence="3" id="KW-1185">Reference proteome</keyword>
<sequence>MNSIRLTALGTLGAAAVLTLTGQAVPAQAATAGNPPEVKISEVVSTGTGCQKGKEPRVQLDSNGQRLTVEFPAFEAEAGQVPNDDGSLVWVSKANRSCQTNIRLTYSEGWSFAVTEAGGSGYADIARDANGRHIGAYHFAGTAETGGFYNVTGATRPGTYSYFDKVDTPSWSECGNTRALNINSKLQVDASKANRDSLSTMTIGSTTASLEWKLC</sequence>
<dbReference type="RefSeq" id="WP_189112553.1">
    <property type="nucleotide sequence ID" value="NZ_BMQC01000001.1"/>
</dbReference>
<organism evidence="2 3">
    <name type="scientific">Pilimelia terevasa</name>
    <dbReference type="NCBI Taxonomy" id="53372"/>
    <lineage>
        <taxon>Bacteria</taxon>
        <taxon>Bacillati</taxon>
        <taxon>Actinomycetota</taxon>
        <taxon>Actinomycetes</taxon>
        <taxon>Micromonosporales</taxon>
        <taxon>Micromonosporaceae</taxon>
        <taxon>Pilimelia</taxon>
    </lineage>
</organism>
<dbReference type="AlphaFoldDB" id="A0A8J3FEC3"/>
<evidence type="ECO:0000313" key="2">
    <source>
        <dbReference type="EMBL" id="GGK16169.1"/>
    </source>
</evidence>
<proteinExistence type="predicted"/>
<dbReference type="EMBL" id="BMQC01000001">
    <property type="protein sequence ID" value="GGK16169.1"/>
    <property type="molecule type" value="Genomic_DNA"/>
</dbReference>
<evidence type="ECO:0000313" key="3">
    <source>
        <dbReference type="Proteomes" id="UP000662200"/>
    </source>
</evidence>
<dbReference type="PANTHER" id="PTHR38847:SF1">
    <property type="entry name" value="PSEUDOURIDINE SYNTHASE RSUA_RLUA-LIKE DOMAIN-CONTAINING PROTEIN"/>
    <property type="match status" value="1"/>
</dbReference>
<protein>
    <recommendedName>
        <fullName evidence="4">Secreted protein</fullName>
    </recommendedName>
</protein>
<dbReference type="Proteomes" id="UP000662200">
    <property type="component" value="Unassembled WGS sequence"/>
</dbReference>
<comment type="caution">
    <text evidence="2">The sequence shown here is derived from an EMBL/GenBank/DDBJ whole genome shotgun (WGS) entry which is preliminary data.</text>
</comment>
<evidence type="ECO:0000256" key="1">
    <source>
        <dbReference type="SAM" id="SignalP"/>
    </source>
</evidence>
<reference evidence="2" key="2">
    <citation type="submission" date="2020-09" db="EMBL/GenBank/DDBJ databases">
        <authorList>
            <person name="Sun Q."/>
            <person name="Ohkuma M."/>
        </authorList>
    </citation>
    <scope>NUCLEOTIDE SEQUENCE</scope>
    <source>
        <strain evidence="2">JCM 3091</strain>
    </source>
</reference>
<evidence type="ECO:0008006" key="4">
    <source>
        <dbReference type="Google" id="ProtNLM"/>
    </source>
</evidence>
<dbReference type="Pfam" id="PF14273">
    <property type="entry name" value="DUF4360"/>
    <property type="match status" value="1"/>
</dbReference>
<dbReference type="InterPro" id="IPR025649">
    <property type="entry name" value="DUF4360"/>
</dbReference>
<reference evidence="2" key="1">
    <citation type="journal article" date="2014" name="Int. J. Syst. Evol. Microbiol.">
        <title>Complete genome sequence of Corynebacterium casei LMG S-19264T (=DSM 44701T), isolated from a smear-ripened cheese.</title>
        <authorList>
            <consortium name="US DOE Joint Genome Institute (JGI-PGF)"/>
            <person name="Walter F."/>
            <person name="Albersmeier A."/>
            <person name="Kalinowski J."/>
            <person name="Ruckert C."/>
        </authorList>
    </citation>
    <scope>NUCLEOTIDE SEQUENCE</scope>
    <source>
        <strain evidence="2">JCM 3091</strain>
    </source>
</reference>
<feature type="chain" id="PRO_5035314671" description="Secreted protein" evidence="1">
    <location>
        <begin position="30"/>
        <end position="215"/>
    </location>
</feature>